<gene>
    <name evidence="1" type="ORF">EZS26_001302</name>
</gene>
<dbReference type="Pfam" id="PF05593">
    <property type="entry name" value="RHS_repeat"/>
    <property type="match status" value="1"/>
</dbReference>
<name>A0A5M8P2G7_9BACT</name>
<dbReference type="InterPro" id="IPR006530">
    <property type="entry name" value="YD"/>
</dbReference>
<protein>
    <recommendedName>
        <fullName evidence="3">YD repeat-containing protein</fullName>
    </recommendedName>
</protein>
<organism evidence="1 2">
    <name type="scientific">Candidatus Ordinivivax streblomastigis</name>
    <dbReference type="NCBI Taxonomy" id="2540710"/>
    <lineage>
        <taxon>Bacteria</taxon>
        <taxon>Pseudomonadati</taxon>
        <taxon>Bacteroidota</taxon>
        <taxon>Bacteroidia</taxon>
        <taxon>Bacteroidales</taxon>
        <taxon>Candidatus Ordinivivax</taxon>
    </lineage>
</organism>
<evidence type="ECO:0000313" key="1">
    <source>
        <dbReference type="EMBL" id="KAA6302470.1"/>
    </source>
</evidence>
<dbReference type="EMBL" id="SNRX01000007">
    <property type="protein sequence ID" value="KAA6302470.1"/>
    <property type="molecule type" value="Genomic_DNA"/>
</dbReference>
<comment type="caution">
    <text evidence="1">The sequence shown here is derived from an EMBL/GenBank/DDBJ whole genome shotgun (WGS) entry which is preliminary data.</text>
</comment>
<evidence type="ECO:0000313" key="2">
    <source>
        <dbReference type="Proteomes" id="UP000324575"/>
    </source>
</evidence>
<evidence type="ECO:0008006" key="3">
    <source>
        <dbReference type="Google" id="ProtNLM"/>
    </source>
</evidence>
<dbReference type="AlphaFoldDB" id="A0A5M8P2G7"/>
<reference evidence="1 2" key="1">
    <citation type="submission" date="2019-03" db="EMBL/GenBank/DDBJ databases">
        <title>Single cell metagenomics reveals metabolic interactions within the superorganism composed of flagellate Streblomastix strix and complex community of Bacteroidetes bacteria on its surface.</title>
        <authorList>
            <person name="Treitli S.C."/>
            <person name="Kolisko M."/>
            <person name="Husnik F."/>
            <person name="Keeling P."/>
            <person name="Hampl V."/>
        </authorList>
    </citation>
    <scope>NUCLEOTIDE SEQUENCE [LARGE SCALE GENOMIC DNA]</scope>
    <source>
        <strain evidence="1">St1</strain>
    </source>
</reference>
<dbReference type="Proteomes" id="UP000324575">
    <property type="component" value="Unassembled WGS sequence"/>
</dbReference>
<dbReference type="NCBIfam" id="TIGR01643">
    <property type="entry name" value="YD_repeat_2x"/>
    <property type="match status" value="1"/>
</dbReference>
<proteinExistence type="predicted"/>
<sequence>MKTYKHILILILLIGSSFTINKTYGKTFGFVPTNNNAYLFTPQNLGTATPQVTDMIRYGNVQVNKYHGLLDFGISLDGYRDHDFDIPISLKYISSGFMPSKRPSYVGYNWIINCGGVITRTLNGSPDDTKGKARNSENDRDYLLDGKLVAIRENRFTNYSDANLMSFNVNFNSKGNGTPYDGGDFQYDLEPDIFTFAFGNYYGRFIIGNNDIPVLLEDNGCKINIDGMPIQSYSTTAIPISSSIRITTPDGYIYTFGGDNKYLEYFIPNNPSKCKIMPRYITSWFLKSIEAPNSRMVNFSYHSKMQLNKYRYIAYMEMASDTQTSCSPIGQGGGEGSSASHDLELEKPVIKDKIYTPILDSVSIDNVSIRFTYDENVPSFYSDESDDKSIQLKKIIHYVNNTVLKEAEFVYLAKDRYFFLESVSQNGLNHKFNYNLSNTLPNPMTLSVDHWGFWAGGYETDVADWKAYCLDLKNKRKTNSEVCDVGLLNKIIYPTGGVSKITYEYNRYNTYFIRLTNILYAHETNDVQVCGGARVSKVQDFENQTSTTTINTRQFYYQSLTKQEFGVINMEPKYTLSEAFLLYGSYTFPYATGNLYMPIMLGLCTAGTTTYITNISANSYGSNNLLSEYHVAYPYVNEVFENNSSIQYKFSSLIDVPDSYDTGVKITYLNASTLGTYGIAEKYGTLFTNDMSRFRGKLIEETAYDVSGNIVLQKTNKYNIENAKTKYSISLKSSPRSLGYYKIYQTPCLLIQQDITDQNGVKEQVSYTYNDTHLIRSIVSTNSNKKESMKIYKYTGDYQIPPVGCQDNPSRDGMILQSMQDKHIIGNLVEEQSLIKENDNWNALKGKIIRYGLNNLPKEEYILETTTPLSNFVESQVLEVDNNLHFNDHYKKRITYDKYDTYGNPNQIVKDNFNTTVYLWGYTGQYPIAEINNATYAEVETAAKSVFSVASMDALSKLVTPNETKLKDGSLQRALPNAMVTTYTCKPLIGIQTATDPRGVKITYQYDSFGRLQSMMDENGKTMENYQYHYKNQ</sequence>
<accession>A0A5M8P2G7</accession>
<dbReference type="InterPro" id="IPR031325">
    <property type="entry name" value="RHS_repeat"/>
</dbReference>